<evidence type="ECO:0000256" key="4">
    <source>
        <dbReference type="ARBA" id="ARBA00023136"/>
    </source>
</evidence>
<sequence>MAITIKPSMILNGYILLRIPLFRIELDFFPDWENLCFGDASILHDGNAMIPCILLALGGNLVDGPGSSKLGLRTTTAIIFGRLVLVPPAGIGIVLLADKLGFLPPDDKMFRFVLLLQHSMPTSVLSGAIANLRGCGRESAAVLFWVHIFAIFSMAGWIVLYLHILF</sequence>
<dbReference type="Pfam" id="PF03547">
    <property type="entry name" value="Mem_trans"/>
    <property type="match status" value="1"/>
</dbReference>
<keyword evidence="2 6" id="KW-0812">Transmembrane</keyword>
<evidence type="ECO:0000256" key="1">
    <source>
        <dbReference type="ARBA" id="ARBA00004141"/>
    </source>
</evidence>
<evidence type="ECO:0000256" key="5">
    <source>
        <dbReference type="ARBA" id="ARBA00023294"/>
    </source>
</evidence>
<dbReference type="AlphaFoldDB" id="A0A438D2U6"/>
<keyword evidence="3 6" id="KW-1133">Transmembrane helix</keyword>
<evidence type="ECO:0000256" key="2">
    <source>
        <dbReference type="ARBA" id="ARBA00022692"/>
    </source>
</evidence>
<comment type="caution">
    <text evidence="7">The sequence shown here is derived from an EMBL/GenBank/DDBJ whole genome shotgun (WGS) entry which is preliminary data.</text>
</comment>
<dbReference type="GO" id="GO:0016020">
    <property type="term" value="C:membrane"/>
    <property type="evidence" value="ECO:0007669"/>
    <property type="project" value="UniProtKB-SubCell"/>
</dbReference>
<dbReference type="PANTHER" id="PTHR31419">
    <property type="entry name" value="PROTEIN PIN-LIKES 2"/>
    <property type="match status" value="1"/>
</dbReference>
<comment type="subcellular location">
    <subcellularLocation>
        <location evidence="1">Membrane</location>
        <topology evidence="1">Multi-pass membrane protein</topology>
    </subcellularLocation>
</comment>
<dbReference type="InterPro" id="IPR039305">
    <property type="entry name" value="PILS2/6"/>
</dbReference>
<protein>
    <submittedName>
        <fullName evidence="7">Protein PIN-likeS 6</fullName>
    </submittedName>
</protein>
<evidence type="ECO:0000256" key="3">
    <source>
        <dbReference type="ARBA" id="ARBA00022989"/>
    </source>
</evidence>
<dbReference type="GO" id="GO:0009734">
    <property type="term" value="P:auxin-activated signaling pathway"/>
    <property type="evidence" value="ECO:0007669"/>
    <property type="project" value="UniProtKB-KW"/>
</dbReference>
<dbReference type="InterPro" id="IPR004776">
    <property type="entry name" value="Mem_transp_PIN-like"/>
</dbReference>
<feature type="transmembrane region" description="Helical" evidence="6">
    <location>
        <begin position="109"/>
        <end position="130"/>
    </location>
</feature>
<keyword evidence="4 6" id="KW-0472">Membrane</keyword>
<reference evidence="7 8" key="1">
    <citation type="journal article" date="2018" name="PLoS Genet.">
        <title>Population sequencing reveals clonal diversity and ancestral inbreeding in the grapevine cultivar Chardonnay.</title>
        <authorList>
            <person name="Roach M.J."/>
            <person name="Johnson D.L."/>
            <person name="Bohlmann J."/>
            <person name="van Vuuren H.J."/>
            <person name="Jones S.J."/>
            <person name="Pretorius I.S."/>
            <person name="Schmidt S.A."/>
            <person name="Borneman A.R."/>
        </authorList>
    </citation>
    <scope>NUCLEOTIDE SEQUENCE [LARGE SCALE GENOMIC DNA]</scope>
    <source>
        <strain evidence="8">cv. Chardonnay</strain>
        <tissue evidence="7">Leaf</tissue>
    </source>
</reference>
<accession>A0A438D2U6</accession>
<feature type="transmembrane region" description="Helical" evidence="6">
    <location>
        <begin position="77"/>
        <end position="97"/>
    </location>
</feature>
<gene>
    <name evidence="7" type="primary">PILS6_2</name>
    <name evidence="7" type="ORF">CK203_089364</name>
</gene>
<evidence type="ECO:0000313" key="7">
    <source>
        <dbReference type="EMBL" id="RVW29764.1"/>
    </source>
</evidence>
<name>A0A438D2U6_VITVI</name>
<dbReference type="GO" id="GO:0080162">
    <property type="term" value="P:endoplasmic reticulum to cytosol auxin transport"/>
    <property type="evidence" value="ECO:0007669"/>
    <property type="project" value="InterPro"/>
</dbReference>
<organism evidence="7 8">
    <name type="scientific">Vitis vinifera</name>
    <name type="common">Grape</name>
    <dbReference type="NCBI Taxonomy" id="29760"/>
    <lineage>
        <taxon>Eukaryota</taxon>
        <taxon>Viridiplantae</taxon>
        <taxon>Streptophyta</taxon>
        <taxon>Embryophyta</taxon>
        <taxon>Tracheophyta</taxon>
        <taxon>Spermatophyta</taxon>
        <taxon>Magnoliopsida</taxon>
        <taxon>eudicotyledons</taxon>
        <taxon>Gunneridae</taxon>
        <taxon>Pentapetalae</taxon>
        <taxon>rosids</taxon>
        <taxon>Vitales</taxon>
        <taxon>Vitaceae</taxon>
        <taxon>Viteae</taxon>
        <taxon>Vitis</taxon>
    </lineage>
</organism>
<dbReference type="PANTHER" id="PTHR31419:SF1">
    <property type="entry name" value="PROTEIN PIN-LIKES 6"/>
    <property type="match status" value="1"/>
</dbReference>
<evidence type="ECO:0000256" key="6">
    <source>
        <dbReference type="SAM" id="Phobius"/>
    </source>
</evidence>
<proteinExistence type="predicted"/>
<dbReference type="Proteomes" id="UP000288805">
    <property type="component" value="Unassembled WGS sequence"/>
</dbReference>
<dbReference type="EMBL" id="QGNW01001825">
    <property type="protein sequence ID" value="RVW29764.1"/>
    <property type="molecule type" value="Genomic_DNA"/>
</dbReference>
<keyword evidence="5" id="KW-0927">Auxin signaling pathway</keyword>
<evidence type="ECO:0000313" key="8">
    <source>
        <dbReference type="Proteomes" id="UP000288805"/>
    </source>
</evidence>
<feature type="transmembrane region" description="Helical" evidence="6">
    <location>
        <begin position="142"/>
        <end position="164"/>
    </location>
</feature>